<dbReference type="eggNOG" id="KOG3110">
    <property type="taxonomic scope" value="Eukaryota"/>
</dbReference>
<keyword evidence="3" id="KW-0285">Flavoprotein</keyword>
<evidence type="ECO:0000256" key="6">
    <source>
        <dbReference type="ARBA" id="ARBA00022741"/>
    </source>
</evidence>
<dbReference type="KEGG" id="mbr:MONBRDRAFT_26753"/>
<keyword evidence="5" id="KW-0808">Transferase</keyword>
<dbReference type="GeneID" id="5892325"/>
<reference evidence="9 10" key="1">
    <citation type="journal article" date="2008" name="Nature">
        <title>The genome of the choanoflagellate Monosiga brevicollis and the origin of metazoans.</title>
        <authorList>
            <consortium name="JGI Sequencing"/>
            <person name="King N."/>
            <person name="Westbrook M.J."/>
            <person name="Young S.L."/>
            <person name="Kuo A."/>
            <person name="Abedin M."/>
            <person name="Chapman J."/>
            <person name="Fairclough S."/>
            <person name="Hellsten U."/>
            <person name="Isogai Y."/>
            <person name="Letunic I."/>
            <person name="Marr M."/>
            <person name="Pincus D."/>
            <person name="Putnam N."/>
            <person name="Rokas A."/>
            <person name="Wright K.J."/>
            <person name="Zuzow R."/>
            <person name="Dirks W."/>
            <person name="Good M."/>
            <person name="Goodstein D."/>
            <person name="Lemons D."/>
            <person name="Li W."/>
            <person name="Lyons J.B."/>
            <person name="Morris A."/>
            <person name="Nichols S."/>
            <person name="Richter D.J."/>
            <person name="Salamov A."/>
            <person name="Bork P."/>
            <person name="Lim W.A."/>
            <person name="Manning G."/>
            <person name="Miller W.T."/>
            <person name="McGinnis W."/>
            <person name="Shapiro H."/>
            <person name="Tjian R."/>
            <person name="Grigoriev I.V."/>
            <person name="Rokhsar D."/>
        </authorList>
    </citation>
    <scope>NUCLEOTIDE SEQUENCE [LARGE SCALE GENOMIC DNA]</scope>
    <source>
        <strain evidence="10">MX1 / ATCC 50154</strain>
    </source>
</reference>
<evidence type="ECO:0000313" key="10">
    <source>
        <dbReference type="Proteomes" id="UP000001357"/>
    </source>
</evidence>
<dbReference type="Proteomes" id="UP000001357">
    <property type="component" value="Unassembled WGS sequence"/>
</dbReference>
<keyword evidence="6" id="KW-0547">Nucleotide-binding</keyword>
<dbReference type="EC" id="2.7.1.26" evidence="2"/>
<evidence type="ECO:0000256" key="1">
    <source>
        <dbReference type="ARBA" id="ARBA00005201"/>
    </source>
</evidence>
<dbReference type="InterPro" id="IPR015865">
    <property type="entry name" value="Riboflavin_kinase_bac/euk"/>
</dbReference>
<evidence type="ECO:0000259" key="8">
    <source>
        <dbReference type="SMART" id="SM00904"/>
    </source>
</evidence>
<dbReference type="GO" id="GO:0005739">
    <property type="term" value="C:mitochondrion"/>
    <property type="evidence" value="ECO:0000318"/>
    <property type="project" value="GO_Central"/>
</dbReference>
<evidence type="ECO:0000256" key="5">
    <source>
        <dbReference type="ARBA" id="ARBA00022679"/>
    </source>
</evidence>
<sequence>MSEFTAVTLEGEVVRGFGRGSKELGIPTARLHLCFVWTANFPEDVVESLPTNMEQGIYYGWSQVGSGPVYAAVMSVGWNPFYKNEKRSAEVHIMNKFDSDFYGETMRMLVLGYIRPELNFSSLGSCMSLTFSLASAFLSG</sequence>
<dbReference type="GO" id="GO:0009398">
    <property type="term" value="P:FMN biosynthetic process"/>
    <property type="evidence" value="ECO:0000318"/>
    <property type="project" value="GO_Central"/>
</dbReference>
<dbReference type="PANTHER" id="PTHR22749:SF6">
    <property type="entry name" value="RIBOFLAVIN KINASE"/>
    <property type="match status" value="1"/>
</dbReference>
<dbReference type="AlphaFoldDB" id="A9V398"/>
<keyword evidence="7" id="KW-0067">ATP-binding</keyword>
<dbReference type="SUPFAM" id="SSF82114">
    <property type="entry name" value="Riboflavin kinase-like"/>
    <property type="match status" value="1"/>
</dbReference>
<proteinExistence type="predicted"/>
<dbReference type="FunCoup" id="A9V398">
    <property type="interactions" value="1258"/>
</dbReference>
<dbReference type="EMBL" id="CH991556">
    <property type="protein sequence ID" value="EDQ88022.1"/>
    <property type="molecule type" value="Genomic_DNA"/>
</dbReference>
<protein>
    <recommendedName>
        <fullName evidence="2">riboflavin kinase</fullName>
        <ecNumber evidence="2">2.7.1.26</ecNumber>
    </recommendedName>
</protein>
<keyword evidence="4" id="KW-0288">FMN</keyword>
<dbReference type="UniPathway" id="UPA00276">
    <property type="reaction ID" value="UER00406"/>
</dbReference>
<dbReference type="RefSeq" id="XP_001747098.1">
    <property type="nucleotide sequence ID" value="XM_001747046.1"/>
</dbReference>
<evidence type="ECO:0000313" key="9">
    <source>
        <dbReference type="EMBL" id="EDQ88022.1"/>
    </source>
</evidence>
<dbReference type="OMA" id="YPIRFEG"/>
<dbReference type="InParanoid" id="A9V398"/>
<dbReference type="GO" id="GO:0006771">
    <property type="term" value="P:riboflavin metabolic process"/>
    <property type="evidence" value="ECO:0000318"/>
    <property type="project" value="GO_Central"/>
</dbReference>
<dbReference type="GO" id="GO:0009231">
    <property type="term" value="P:riboflavin biosynthetic process"/>
    <property type="evidence" value="ECO:0007669"/>
    <property type="project" value="InterPro"/>
</dbReference>
<dbReference type="InterPro" id="IPR023465">
    <property type="entry name" value="Riboflavin_kinase_dom_sf"/>
</dbReference>
<dbReference type="Gene3D" id="2.40.30.30">
    <property type="entry name" value="Riboflavin kinase-like"/>
    <property type="match status" value="1"/>
</dbReference>
<evidence type="ECO:0000256" key="2">
    <source>
        <dbReference type="ARBA" id="ARBA00012105"/>
    </source>
</evidence>
<name>A9V398_MONBE</name>
<organism evidence="9 10">
    <name type="scientific">Monosiga brevicollis</name>
    <name type="common">Choanoflagellate</name>
    <dbReference type="NCBI Taxonomy" id="81824"/>
    <lineage>
        <taxon>Eukaryota</taxon>
        <taxon>Choanoflagellata</taxon>
        <taxon>Craspedida</taxon>
        <taxon>Salpingoecidae</taxon>
        <taxon>Monosiga</taxon>
    </lineage>
</organism>
<gene>
    <name evidence="9" type="ORF">MONBRDRAFT_26753</name>
</gene>
<keyword evidence="10" id="KW-1185">Reference proteome</keyword>
<accession>A9V398</accession>
<dbReference type="SMART" id="SM00904">
    <property type="entry name" value="Flavokinase"/>
    <property type="match status" value="1"/>
</dbReference>
<dbReference type="Pfam" id="PF01687">
    <property type="entry name" value="Flavokinase"/>
    <property type="match status" value="1"/>
</dbReference>
<evidence type="ECO:0000256" key="3">
    <source>
        <dbReference type="ARBA" id="ARBA00022630"/>
    </source>
</evidence>
<evidence type="ECO:0000256" key="7">
    <source>
        <dbReference type="ARBA" id="ARBA00022840"/>
    </source>
</evidence>
<dbReference type="InterPro" id="IPR023468">
    <property type="entry name" value="Riboflavin_kinase"/>
</dbReference>
<evidence type="ECO:0000256" key="4">
    <source>
        <dbReference type="ARBA" id="ARBA00022643"/>
    </source>
</evidence>
<comment type="pathway">
    <text evidence="1">Cofactor biosynthesis; FMN biosynthesis; FMN from riboflavin (ATP route): step 1/1.</text>
</comment>
<dbReference type="GO" id="GO:0005524">
    <property type="term" value="F:ATP binding"/>
    <property type="evidence" value="ECO:0007669"/>
    <property type="project" value="UniProtKB-KW"/>
</dbReference>
<dbReference type="STRING" id="81824.A9V398"/>
<dbReference type="PANTHER" id="PTHR22749">
    <property type="entry name" value="RIBOFLAVIN KINASE/FMN ADENYLYLTRANSFERASE"/>
    <property type="match status" value="1"/>
</dbReference>
<dbReference type="GO" id="GO:0008531">
    <property type="term" value="F:riboflavin kinase activity"/>
    <property type="evidence" value="ECO:0000318"/>
    <property type="project" value="GO_Central"/>
</dbReference>
<feature type="domain" description="Riboflavin kinase" evidence="8">
    <location>
        <begin position="6"/>
        <end position="139"/>
    </location>
</feature>